<dbReference type="Proteomes" id="UP001152320">
    <property type="component" value="Chromosome 9"/>
</dbReference>
<protein>
    <submittedName>
        <fullName evidence="1">Uncharacterized protein</fullName>
    </submittedName>
</protein>
<accession>A0A9Q1H815</accession>
<gene>
    <name evidence="1" type="ORF">HOLleu_20492</name>
</gene>
<reference evidence="1" key="1">
    <citation type="submission" date="2021-10" db="EMBL/GenBank/DDBJ databases">
        <title>Tropical sea cucumber genome reveals ecological adaptation and Cuvierian tubules defense mechanism.</title>
        <authorList>
            <person name="Chen T."/>
        </authorList>
    </citation>
    <scope>NUCLEOTIDE SEQUENCE</scope>
    <source>
        <strain evidence="1">Nanhai2018</strain>
        <tissue evidence="1">Muscle</tissue>
    </source>
</reference>
<keyword evidence="2" id="KW-1185">Reference proteome</keyword>
<name>A0A9Q1H815_HOLLE</name>
<organism evidence="1 2">
    <name type="scientific">Holothuria leucospilota</name>
    <name type="common">Black long sea cucumber</name>
    <name type="synonym">Mertensiothuria leucospilota</name>
    <dbReference type="NCBI Taxonomy" id="206669"/>
    <lineage>
        <taxon>Eukaryota</taxon>
        <taxon>Metazoa</taxon>
        <taxon>Echinodermata</taxon>
        <taxon>Eleutherozoa</taxon>
        <taxon>Echinozoa</taxon>
        <taxon>Holothuroidea</taxon>
        <taxon>Aspidochirotacea</taxon>
        <taxon>Aspidochirotida</taxon>
        <taxon>Holothuriidae</taxon>
        <taxon>Holothuria</taxon>
    </lineage>
</organism>
<evidence type="ECO:0000313" key="1">
    <source>
        <dbReference type="EMBL" id="KAJ8036494.1"/>
    </source>
</evidence>
<sequence length="118" mass="13590">MSNRKRVSCLALWTCDGVVNFGRKLTHCKQLSLCDKSTGETTKFFMRRKGGSPIFSPERQGDILHFYNSTMWVFKEAIHFLTLNFPEGAFGHETFVWSPSPQSPSVLTHWMKEEDTVK</sequence>
<evidence type="ECO:0000313" key="2">
    <source>
        <dbReference type="Proteomes" id="UP001152320"/>
    </source>
</evidence>
<dbReference type="AlphaFoldDB" id="A0A9Q1H815"/>
<proteinExistence type="predicted"/>
<dbReference type="EMBL" id="JAIZAY010000009">
    <property type="protein sequence ID" value="KAJ8036494.1"/>
    <property type="molecule type" value="Genomic_DNA"/>
</dbReference>
<comment type="caution">
    <text evidence="1">The sequence shown here is derived from an EMBL/GenBank/DDBJ whole genome shotgun (WGS) entry which is preliminary data.</text>
</comment>